<keyword evidence="5" id="KW-0812">Transmembrane</keyword>
<dbReference type="GO" id="GO:0000139">
    <property type="term" value="C:Golgi membrane"/>
    <property type="evidence" value="ECO:0007669"/>
    <property type="project" value="UniProtKB-SubCell"/>
</dbReference>
<keyword evidence="4" id="KW-0808">Transferase</keyword>
<keyword evidence="11" id="KW-1185">Reference proteome</keyword>
<evidence type="ECO:0000256" key="6">
    <source>
        <dbReference type="ARBA" id="ARBA00023034"/>
    </source>
</evidence>
<proteinExistence type="inferred from homology"/>
<dbReference type="Proteomes" id="UP000467841">
    <property type="component" value="Unassembled WGS sequence"/>
</dbReference>
<comment type="subcellular location">
    <subcellularLocation>
        <location evidence="1">Golgi apparatus membrane</location>
        <topology evidence="1">Single-pass type II membrane protein</topology>
    </subcellularLocation>
</comment>
<dbReference type="InterPro" id="IPR040911">
    <property type="entry name" value="Exostosin_GT47"/>
</dbReference>
<evidence type="ECO:0000256" key="3">
    <source>
        <dbReference type="ARBA" id="ARBA00022676"/>
    </source>
</evidence>
<organism evidence="9 11">
    <name type="scientific">Microthlaspi erraticum</name>
    <dbReference type="NCBI Taxonomy" id="1685480"/>
    <lineage>
        <taxon>Eukaryota</taxon>
        <taxon>Viridiplantae</taxon>
        <taxon>Streptophyta</taxon>
        <taxon>Embryophyta</taxon>
        <taxon>Tracheophyta</taxon>
        <taxon>Spermatophyta</taxon>
        <taxon>Magnoliopsida</taxon>
        <taxon>eudicotyledons</taxon>
        <taxon>Gunneridae</taxon>
        <taxon>Pentapetalae</taxon>
        <taxon>rosids</taxon>
        <taxon>malvids</taxon>
        <taxon>Brassicales</taxon>
        <taxon>Brassicaceae</taxon>
        <taxon>Coluteocarpeae</taxon>
        <taxon>Microthlaspi</taxon>
    </lineage>
</organism>
<evidence type="ECO:0000256" key="4">
    <source>
        <dbReference type="ARBA" id="ARBA00022679"/>
    </source>
</evidence>
<evidence type="ECO:0000256" key="7">
    <source>
        <dbReference type="SAM" id="MobiDB-lite"/>
    </source>
</evidence>
<evidence type="ECO:0000259" key="8">
    <source>
        <dbReference type="Pfam" id="PF03016"/>
    </source>
</evidence>
<feature type="region of interest" description="Disordered" evidence="7">
    <location>
        <begin position="1"/>
        <end position="46"/>
    </location>
</feature>
<name>A0A6D2IGN0_9BRAS</name>
<dbReference type="PANTHER" id="PTHR11062:SF108">
    <property type="entry name" value="EXOSTOSIN FAMILY PROTEIN"/>
    <property type="match status" value="1"/>
</dbReference>
<evidence type="ECO:0000313" key="11">
    <source>
        <dbReference type="Proteomes" id="UP000467841"/>
    </source>
</evidence>
<protein>
    <recommendedName>
        <fullName evidence="8">Exostosin GT47 domain-containing protein</fullName>
    </recommendedName>
</protein>
<gene>
    <name evidence="9" type="ORF">MERR_LOCUS12346</name>
    <name evidence="10" type="ORF">MERR_LOCUS36666</name>
</gene>
<evidence type="ECO:0000313" key="9">
    <source>
        <dbReference type="EMBL" id="CAA7025111.1"/>
    </source>
</evidence>
<accession>A0A6D2IGN0</accession>
<evidence type="ECO:0000256" key="1">
    <source>
        <dbReference type="ARBA" id="ARBA00004323"/>
    </source>
</evidence>
<comment type="similarity">
    <text evidence="2">Belongs to the glycosyltransferase 47 family.</text>
</comment>
<reference evidence="9 11" key="1">
    <citation type="submission" date="2020-01" db="EMBL/GenBank/DDBJ databases">
        <authorList>
            <person name="Mishra B."/>
        </authorList>
    </citation>
    <scope>NUCLEOTIDE SEQUENCE [LARGE SCALE GENOMIC DNA]</scope>
</reference>
<feature type="domain" description="Exostosin GT47" evidence="8">
    <location>
        <begin position="124"/>
        <end position="235"/>
    </location>
</feature>
<sequence>MLSNLWIGGNHDANDDENQNRTVNQNHNTDVVSDESPTSVVEHDSREAMRQTILVRRSLSRSLSSCKKCRRIVAIEENIVTHEPGKGEECCLEKEKWKLRTSPMLFHPYRAYEMDANKSYELMEKMLKVYVYKEGDKRIMHNPVLRGIYASEGWFMNVMDSNNNRFVTKDPSKAHLFYLPFSSRMLEATLYVQDSHSHRNLIKFLKDYIDLISVKYPFWNRTSGADHFLVACHDWVMSSPLFDDVTFLYEFIKM</sequence>
<dbReference type="GO" id="GO:0016757">
    <property type="term" value="F:glycosyltransferase activity"/>
    <property type="evidence" value="ECO:0007669"/>
    <property type="project" value="UniProtKB-KW"/>
</dbReference>
<dbReference type="OrthoDB" id="1924787at2759"/>
<dbReference type="EMBL" id="CACVBM020000987">
    <property type="protein sequence ID" value="CAA7025111.1"/>
    <property type="molecule type" value="Genomic_DNA"/>
</dbReference>
<keyword evidence="6" id="KW-0333">Golgi apparatus</keyword>
<evidence type="ECO:0000256" key="2">
    <source>
        <dbReference type="ARBA" id="ARBA00010271"/>
    </source>
</evidence>
<dbReference type="Pfam" id="PF03016">
    <property type="entry name" value="Exostosin_GT47"/>
    <property type="match status" value="1"/>
</dbReference>
<evidence type="ECO:0000256" key="5">
    <source>
        <dbReference type="ARBA" id="ARBA00022968"/>
    </source>
</evidence>
<feature type="compositionally biased region" description="Polar residues" evidence="7">
    <location>
        <begin position="20"/>
        <end position="39"/>
    </location>
</feature>
<keyword evidence="5" id="KW-0735">Signal-anchor</keyword>
<evidence type="ECO:0000313" key="10">
    <source>
        <dbReference type="EMBL" id="CAA7049431.1"/>
    </source>
</evidence>
<dbReference type="InterPro" id="IPR004263">
    <property type="entry name" value="Exostosin"/>
</dbReference>
<dbReference type="EMBL" id="CACVBM020001418">
    <property type="protein sequence ID" value="CAA7049431.1"/>
    <property type="molecule type" value="Genomic_DNA"/>
</dbReference>
<dbReference type="AlphaFoldDB" id="A0A6D2IGN0"/>
<keyword evidence="3" id="KW-0328">Glycosyltransferase</keyword>
<dbReference type="PANTHER" id="PTHR11062">
    <property type="entry name" value="EXOSTOSIN HEPARAN SULFATE GLYCOSYLTRANSFERASE -RELATED"/>
    <property type="match status" value="1"/>
</dbReference>